<protein>
    <submittedName>
        <fullName evidence="2">Glycosyltransferase involved in cell wall biosynthesis</fullName>
    </submittedName>
</protein>
<keyword evidence="3" id="KW-1185">Reference proteome</keyword>
<dbReference type="InterPro" id="IPR001173">
    <property type="entry name" value="Glyco_trans_2-like"/>
</dbReference>
<dbReference type="PANTHER" id="PTHR22916">
    <property type="entry name" value="GLYCOSYLTRANSFERASE"/>
    <property type="match status" value="1"/>
</dbReference>
<dbReference type="GO" id="GO:0016758">
    <property type="term" value="F:hexosyltransferase activity"/>
    <property type="evidence" value="ECO:0007669"/>
    <property type="project" value="UniProtKB-ARBA"/>
</dbReference>
<comment type="caution">
    <text evidence="2">The sequence shown here is derived from an EMBL/GenBank/DDBJ whole genome shotgun (WGS) entry which is preliminary data.</text>
</comment>
<dbReference type="Proteomes" id="UP000289859">
    <property type="component" value="Unassembled WGS sequence"/>
</dbReference>
<sequence length="319" mass="38503">MKSRIHPKITILLATFNRAHLIVETLKSIQNQTYYNFECLITDDNSADDTEAVVNEFIETDDRFHYFKKPKEYRQGLSATRNYGLDLAEKRNAEFIQFFDDDDIMHPQKLELQIEPFIEEPKLDITICMYRKFWGVTQIQFNLKKAFDPSYSIKTDNLLRSFYLNQIHLNSLGPIWKFEVLKKYRFDTLLFYAEEREFYLRIFLKESLKYQLIEQILCWYRKHDQAITSNLYSNPNLKGESEKLFQKKFLKLVLKQSRPPFFILKSYTKIAVRRNNIFFIDLLSQYFSQVKNIFKPKYFALWMYIKMSKVLNFSKILKL</sequence>
<accession>A0A4Q0PF33</accession>
<dbReference type="AlphaFoldDB" id="A0A4Q0PF33"/>
<evidence type="ECO:0000259" key="1">
    <source>
        <dbReference type="Pfam" id="PF00535"/>
    </source>
</evidence>
<dbReference type="EMBL" id="QOVK01000003">
    <property type="protein sequence ID" value="RXG25178.1"/>
    <property type="molecule type" value="Genomic_DNA"/>
</dbReference>
<keyword evidence="2" id="KW-0808">Transferase</keyword>
<gene>
    <name evidence="2" type="ORF">DSM02_1148</name>
</gene>
<evidence type="ECO:0000313" key="3">
    <source>
        <dbReference type="Proteomes" id="UP000289859"/>
    </source>
</evidence>
<dbReference type="PANTHER" id="PTHR22916:SF3">
    <property type="entry name" value="UDP-GLCNAC:BETAGAL BETA-1,3-N-ACETYLGLUCOSAMINYLTRANSFERASE-LIKE PROTEIN 1"/>
    <property type="match status" value="1"/>
</dbReference>
<dbReference type="SUPFAM" id="SSF53448">
    <property type="entry name" value="Nucleotide-diphospho-sugar transferases"/>
    <property type="match status" value="1"/>
</dbReference>
<dbReference type="Gene3D" id="3.90.550.10">
    <property type="entry name" value="Spore Coat Polysaccharide Biosynthesis Protein SpsA, Chain A"/>
    <property type="match status" value="1"/>
</dbReference>
<dbReference type="RefSeq" id="WP_164918239.1">
    <property type="nucleotide sequence ID" value="NZ_JBHUOO010000048.1"/>
</dbReference>
<reference evidence="2 3" key="1">
    <citation type="submission" date="2018-07" db="EMBL/GenBank/DDBJ databases">
        <title>Leeuwenhoekiella genomics.</title>
        <authorList>
            <person name="Tahon G."/>
            <person name="Willems A."/>
        </authorList>
    </citation>
    <scope>NUCLEOTIDE SEQUENCE [LARGE SCALE GENOMIC DNA]</scope>
    <source>
        <strain evidence="2 3">LMG 29608</strain>
    </source>
</reference>
<dbReference type="InterPro" id="IPR029044">
    <property type="entry name" value="Nucleotide-diphossugar_trans"/>
</dbReference>
<name>A0A4Q0PF33_9FLAO</name>
<evidence type="ECO:0000313" key="2">
    <source>
        <dbReference type="EMBL" id="RXG25178.1"/>
    </source>
</evidence>
<organism evidence="2 3">
    <name type="scientific">Leeuwenhoekiella polynyae</name>
    <dbReference type="NCBI Taxonomy" id="1550906"/>
    <lineage>
        <taxon>Bacteria</taxon>
        <taxon>Pseudomonadati</taxon>
        <taxon>Bacteroidota</taxon>
        <taxon>Flavobacteriia</taxon>
        <taxon>Flavobacteriales</taxon>
        <taxon>Flavobacteriaceae</taxon>
        <taxon>Leeuwenhoekiella</taxon>
    </lineage>
</organism>
<dbReference type="Pfam" id="PF00535">
    <property type="entry name" value="Glycos_transf_2"/>
    <property type="match status" value="1"/>
</dbReference>
<feature type="domain" description="Glycosyltransferase 2-like" evidence="1">
    <location>
        <begin position="10"/>
        <end position="145"/>
    </location>
</feature>
<proteinExistence type="predicted"/>
<dbReference type="CDD" id="cd00761">
    <property type="entry name" value="Glyco_tranf_GTA_type"/>
    <property type="match status" value="1"/>
</dbReference>